<feature type="region of interest" description="Disordered" evidence="1">
    <location>
        <begin position="20"/>
        <end position="97"/>
    </location>
</feature>
<dbReference type="Proteomes" id="UP001589836">
    <property type="component" value="Unassembled WGS sequence"/>
</dbReference>
<dbReference type="PROSITE" id="PS51677">
    <property type="entry name" value="NODB"/>
    <property type="match status" value="1"/>
</dbReference>
<feature type="domain" description="NodB homology" evidence="3">
    <location>
        <begin position="106"/>
        <end position="286"/>
    </location>
</feature>
<dbReference type="PROSITE" id="PS51257">
    <property type="entry name" value="PROKAR_LIPOPROTEIN"/>
    <property type="match status" value="1"/>
</dbReference>
<protein>
    <submittedName>
        <fullName evidence="4">Polysaccharide deacetylase family protein</fullName>
    </submittedName>
</protein>
<dbReference type="EMBL" id="JBHLTP010000009">
    <property type="protein sequence ID" value="MFC0523975.1"/>
    <property type="molecule type" value="Genomic_DNA"/>
</dbReference>
<dbReference type="SUPFAM" id="SSF88713">
    <property type="entry name" value="Glycoside hydrolase/deacetylase"/>
    <property type="match status" value="1"/>
</dbReference>
<organism evidence="4 5">
    <name type="scientific">Pontibacillus salicampi</name>
    <dbReference type="NCBI Taxonomy" id="1449801"/>
    <lineage>
        <taxon>Bacteria</taxon>
        <taxon>Bacillati</taxon>
        <taxon>Bacillota</taxon>
        <taxon>Bacilli</taxon>
        <taxon>Bacillales</taxon>
        <taxon>Bacillaceae</taxon>
        <taxon>Pontibacillus</taxon>
    </lineage>
</organism>
<evidence type="ECO:0000259" key="3">
    <source>
        <dbReference type="PROSITE" id="PS51677"/>
    </source>
</evidence>
<name>A0ABV6LNJ0_9BACI</name>
<gene>
    <name evidence="4" type="ORF">ACFFGV_10430</name>
</gene>
<feature type="chain" id="PRO_5045140528" evidence="2">
    <location>
        <begin position="19"/>
        <end position="294"/>
    </location>
</feature>
<accession>A0ABV6LNJ0</accession>
<keyword evidence="5" id="KW-1185">Reference proteome</keyword>
<keyword evidence="2" id="KW-0732">Signal</keyword>
<evidence type="ECO:0000256" key="1">
    <source>
        <dbReference type="SAM" id="MobiDB-lite"/>
    </source>
</evidence>
<dbReference type="RefSeq" id="WP_377347475.1">
    <property type="nucleotide sequence ID" value="NZ_JBHLTP010000009.1"/>
</dbReference>
<dbReference type="Pfam" id="PF01522">
    <property type="entry name" value="Polysacc_deac_1"/>
    <property type="match status" value="1"/>
</dbReference>
<dbReference type="InterPro" id="IPR002509">
    <property type="entry name" value="NODB_dom"/>
</dbReference>
<feature type="signal peptide" evidence="2">
    <location>
        <begin position="1"/>
        <end position="18"/>
    </location>
</feature>
<dbReference type="PANTHER" id="PTHR10587">
    <property type="entry name" value="GLYCOSYL TRANSFERASE-RELATED"/>
    <property type="match status" value="1"/>
</dbReference>
<evidence type="ECO:0000313" key="4">
    <source>
        <dbReference type="EMBL" id="MFC0523975.1"/>
    </source>
</evidence>
<sequence length="294" mass="33432">MKKGIWMSLLAIMLFVSACNQQSAETSKESSSEEGEQEEVKDKKEEEKPVKEDNTTSATNTEDEKQSETDADKEEDQTATESTPAKPQYELTESWDVKPIDDAEEKVVLLTIDDAPDKHALQMAKTLKDLDAPAIFFVNGHFLNTEEEKNIVKEIHDMGFAIGNHTMDHQNLTTVSQEEQKAQITPLSNLIEEVIGERPEFFRAPHGANTDYSKQVVEQENMLLMNWTYGYDWNKEYMTEDAIADIMVNTNLLHNGANLLMHDREWTAKALDDIVKGLREKGYTFVNPDEIKTP</sequence>
<comment type="caution">
    <text evidence="4">The sequence shown here is derived from an EMBL/GenBank/DDBJ whole genome shotgun (WGS) entry which is preliminary data.</text>
</comment>
<reference evidence="4 5" key="1">
    <citation type="submission" date="2024-09" db="EMBL/GenBank/DDBJ databases">
        <authorList>
            <person name="Sun Q."/>
            <person name="Mori K."/>
        </authorList>
    </citation>
    <scope>NUCLEOTIDE SEQUENCE [LARGE SCALE GENOMIC DNA]</scope>
    <source>
        <strain evidence="4 5">NCAIM B.02529</strain>
    </source>
</reference>
<dbReference type="InterPro" id="IPR011330">
    <property type="entry name" value="Glyco_hydro/deAcase_b/a-brl"/>
</dbReference>
<proteinExistence type="predicted"/>
<evidence type="ECO:0000256" key="2">
    <source>
        <dbReference type="SAM" id="SignalP"/>
    </source>
</evidence>
<evidence type="ECO:0000313" key="5">
    <source>
        <dbReference type="Proteomes" id="UP001589836"/>
    </source>
</evidence>
<feature type="compositionally biased region" description="Basic and acidic residues" evidence="1">
    <location>
        <begin position="38"/>
        <end position="54"/>
    </location>
</feature>
<dbReference type="InterPro" id="IPR050248">
    <property type="entry name" value="Polysacc_deacetylase_ArnD"/>
</dbReference>
<dbReference type="Gene3D" id="3.20.20.370">
    <property type="entry name" value="Glycoside hydrolase/deacetylase"/>
    <property type="match status" value="1"/>
</dbReference>
<dbReference type="CDD" id="cd10917">
    <property type="entry name" value="CE4_NodB_like_6s_7s"/>
    <property type="match status" value="1"/>
</dbReference>